<gene>
    <name evidence="3" type="ORF">B6C91_07630</name>
    <name evidence="2" type="ORF">B6D08_09325</name>
</gene>
<evidence type="ECO:0000313" key="2">
    <source>
        <dbReference type="EMBL" id="OTP98944.1"/>
    </source>
</evidence>
<dbReference type="Gene3D" id="2.120.10.30">
    <property type="entry name" value="TolB, C-terminal domain"/>
    <property type="match status" value="1"/>
</dbReference>
<feature type="chain" id="PRO_5011287691" description="Serine/threonine protein kinase" evidence="1">
    <location>
        <begin position="24"/>
        <end position="263"/>
    </location>
</feature>
<evidence type="ECO:0000256" key="1">
    <source>
        <dbReference type="SAM" id="SignalP"/>
    </source>
</evidence>
<keyword evidence="1" id="KW-0732">Signal</keyword>
<dbReference type="RefSeq" id="WP_084389985.1">
    <property type="nucleotide sequence ID" value="NZ_NAHR01000008.1"/>
</dbReference>
<sequence>MKKRFLHFSLFIFLFFYAGLSMANLTKVASGFSAPTGIAFDSSGVMYVTNWSGDSIVKVKSNGEQETFYKGISSPSGIVIDKQDNVYVSSYSDDYILKITPNGQSQKISEGYRTPTGIAFSNNGQLLITNRSTGEIVSLDLETKQKTIVANGLSTPVGVTQLADNSLVVSQYSGRLTMIEPNGNKTELGDQFDRPGVGIVTISSNAVAVIDNGAGMVRQIDVKTKKVTNLASSLSGAVALANYNNHYYIGTWGDGSVYTMDSN</sequence>
<accession>A0A242NGC6</accession>
<name>A0A242NGC6_9GAMM</name>
<dbReference type="SUPFAM" id="SSF101898">
    <property type="entry name" value="NHL repeat"/>
    <property type="match status" value="1"/>
</dbReference>
<dbReference type="EMBL" id="NARP01000023">
    <property type="protein sequence ID" value="OTP98944.1"/>
    <property type="molecule type" value="Genomic_DNA"/>
</dbReference>
<dbReference type="Proteomes" id="UP000194800">
    <property type="component" value="Unassembled WGS sequence"/>
</dbReference>
<protein>
    <recommendedName>
        <fullName evidence="6">Serine/threonine protein kinase</fullName>
    </recommendedName>
</protein>
<dbReference type="EMBL" id="NART01000029">
    <property type="protein sequence ID" value="OTQ09878.1"/>
    <property type="molecule type" value="Genomic_DNA"/>
</dbReference>
<feature type="signal peptide" evidence="1">
    <location>
        <begin position="1"/>
        <end position="23"/>
    </location>
</feature>
<evidence type="ECO:0000313" key="4">
    <source>
        <dbReference type="Proteomes" id="UP000194800"/>
    </source>
</evidence>
<reference evidence="4 5" key="1">
    <citation type="submission" date="2017-03" db="EMBL/GenBank/DDBJ databases">
        <title>Comparative genomics of honeybee gut symbionts reveal geographically distinct and subgroup specific antibiotic resistance.</title>
        <authorList>
            <person name="Ludvigsen J."/>
            <person name="Porcellato D."/>
            <person name="Labee-Lund T.M."/>
            <person name="Amdam G.V."/>
            <person name="Rudi K."/>
        </authorList>
    </citation>
    <scope>NUCLEOTIDE SEQUENCE [LARGE SCALE GENOMIC DNA]</scope>
    <source>
        <strain evidence="2 5">A-7-12</strain>
        <strain evidence="3 4">A-9-12</strain>
    </source>
</reference>
<evidence type="ECO:0000313" key="3">
    <source>
        <dbReference type="EMBL" id="OTQ09878.1"/>
    </source>
</evidence>
<dbReference type="InterPro" id="IPR051344">
    <property type="entry name" value="Vgb"/>
</dbReference>
<dbReference type="PANTHER" id="PTHR40274:SF4">
    <property type="entry name" value="BLL1406 PROTEIN"/>
    <property type="match status" value="1"/>
</dbReference>
<evidence type="ECO:0008006" key="6">
    <source>
        <dbReference type="Google" id="ProtNLM"/>
    </source>
</evidence>
<organism evidence="2 5">
    <name type="scientific">Gilliamella apicola</name>
    <dbReference type="NCBI Taxonomy" id="1196095"/>
    <lineage>
        <taxon>Bacteria</taxon>
        <taxon>Pseudomonadati</taxon>
        <taxon>Pseudomonadota</taxon>
        <taxon>Gammaproteobacteria</taxon>
        <taxon>Orbales</taxon>
        <taxon>Orbaceae</taxon>
        <taxon>Gilliamella</taxon>
    </lineage>
</organism>
<keyword evidence="4" id="KW-1185">Reference proteome</keyword>
<dbReference type="Proteomes" id="UP000194977">
    <property type="component" value="Unassembled WGS sequence"/>
</dbReference>
<dbReference type="PANTHER" id="PTHR40274">
    <property type="entry name" value="VIRGINIAMYCIN B LYASE"/>
    <property type="match status" value="1"/>
</dbReference>
<proteinExistence type="predicted"/>
<dbReference type="InterPro" id="IPR011042">
    <property type="entry name" value="6-blade_b-propeller_TolB-like"/>
</dbReference>
<evidence type="ECO:0000313" key="5">
    <source>
        <dbReference type="Proteomes" id="UP000194977"/>
    </source>
</evidence>
<dbReference type="AlphaFoldDB" id="A0A242NGC6"/>
<comment type="caution">
    <text evidence="2">The sequence shown here is derived from an EMBL/GenBank/DDBJ whole genome shotgun (WGS) entry which is preliminary data.</text>
</comment>